<evidence type="ECO:0000313" key="1">
    <source>
        <dbReference type="EMBL" id="QDU35890.1"/>
    </source>
</evidence>
<dbReference type="RefSeq" id="WP_145366591.1">
    <property type="nucleotide sequence ID" value="NZ_CP036275.1"/>
</dbReference>
<dbReference type="KEGG" id="mri:Mal4_01720"/>
<gene>
    <name evidence="1" type="ORF">Mal4_01720</name>
</gene>
<dbReference type="Proteomes" id="UP000320496">
    <property type="component" value="Chromosome"/>
</dbReference>
<dbReference type="AlphaFoldDB" id="A0A517Z079"/>
<name>A0A517Z079_9PLAN</name>
<dbReference type="OrthoDB" id="285926at2"/>
<reference evidence="1 2" key="1">
    <citation type="submission" date="2019-02" db="EMBL/GenBank/DDBJ databases">
        <title>Deep-cultivation of Planctomycetes and their phenomic and genomic characterization uncovers novel biology.</title>
        <authorList>
            <person name="Wiegand S."/>
            <person name="Jogler M."/>
            <person name="Boedeker C."/>
            <person name="Pinto D."/>
            <person name="Vollmers J."/>
            <person name="Rivas-Marin E."/>
            <person name="Kohn T."/>
            <person name="Peeters S.H."/>
            <person name="Heuer A."/>
            <person name="Rast P."/>
            <person name="Oberbeckmann S."/>
            <person name="Bunk B."/>
            <person name="Jeske O."/>
            <person name="Meyerdierks A."/>
            <person name="Storesund J.E."/>
            <person name="Kallscheuer N."/>
            <person name="Luecker S."/>
            <person name="Lage O.M."/>
            <person name="Pohl T."/>
            <person name="Merkel B.J."/>
            <person name="Hornburger P."/>
            <person name="Mueller R.-W."/>
            <person name="Bruemmer F."/>
            <person name="Labrenz M."/>
            <person name="Spormann A.M."/>
            <person name="Op den Camp H."/>
            <person name="Overmann J."/>
            <person name="Amann R."/>
            <person name="Jetten M.S.M."/>
            <person name="Mascher T."/>
            <person name="Medema M.H."/>
            <person name="Devos D.P."/>
            <person name="Kaster A.-K."/>
            <person name="Ovreas L."/>
            <person name="Rohde M."/>
            <person name="Galperin M.Y."/>
            <person name="Jogler C."/>
        </authorList>
    </citation>
    <scope>NUCLEOTIDE SEQUENCE [LARGE SCALE GENOMIC DNA]</scope>
    <source>
        <strain evidence="1 2">Mal4</strain>
    </source>
</reference>
<keyword evidence="2" id="KW-1185">Reference proteome</keyword>
<evidence type="ECO:0000313" key="2">
    <source>
        <dbReference type="Proteomes" id="UP000320496"/>
    </source>
</evidence>
<proteinExistence type="predicted"/>
<accession>A0A517Z079</accession>
<organism evidence="1 2">
    <name type="scientific">Maioricimonas rarisocia</name>
    <dbReference type="NCBI Taxonomy" id="2528026"/>
    <lineage>
        <taxon>Bacteria</taxon>
        <taxon>Pseudomonadati</taxon>
        <taxon>Planctomycetota</taxon>
        <taxon>Planctomycetia</taxon>
        <taxon>Planctomycetales</taxon>
        <taxon>Planctomycetaceae</taxon>
        <taxon>Maioricimonas</taxon>
    </lineage>
</organism>
<protein>
    <submittedName>
        <fullName evidence="1">Uncharacterized protein</fullName>
    </submittedName>
</protein>
<dbReference type="EMBL" id="CP036275">
    <property type="protein sequence ID" value="QDU35890.1"/>
    <property type="molecule type" value="Genomic_DNA"/>
</dbReference>
<sequence>MKAFLIIVLVVVVAVLLGWVTFSSSDSDATIRVDKQEIQQDTGEAVRHVEEFADDVTDPIDRSIHEPDEPVRVDD</sequence>